<name>A0A182MW73_9DIPT</name>
<dbReference type="InterPro" id="IPR045151">
    <property type="entry name" value="DCAF8"/>
</dbReference>
<evidence type="ECO:0000313" key="5">
    <source>
        <dbReference type="EnsemblMetazoa" id="ACUA027760-PA"/>
    </source>
</evidence>
<dbReference type="InterPro" id="IPR036322">
    <property type="entry name" value="WD40_repeat_dom_sf"/>
</dbReference>
<dbReference type="SUPFAM" id="SSF50978">
    <property type="entry name" value="WD40 repeat-like"/>
    <property type="match status" value="1"/>
</dbReference>
<dbReference type="EnsemblMetazoa" id="ACUA027760-RA">
    <property type="protein sequence ID" value="ACUA027760-PA"/>
    <property type="gene ID" value="ACUA027760"/>
</dbReference>
<evidence type="ECO:0000313" key="6">
    <source>
        <dbReference type="Proteomes" id="UP000075883"/>
    </source>
</evidence>
<feature type="compositionally biased region" description="Basic and acidic residues" evidence="4">
    <location>
        <begin position="1"/>
        <end position="10"/>
    </location>
</feature>
<keyword evidence="6" id="KW-1185">Reference proteome</keyword>
<feature type="compositionally biased region" description="Low complexity" evidence="4">
    <location>
        <begin position="31"/>
        <end position="49"/>
    </location>
</feature>
<dbReference type="InterPro" id="IPR015943">
    <property type="entry name" value="WD40/YVTN_repeat-like_dom_sf"/>
</dbReference>
<organism evidence="5 6">
    <name type="scientific">Anopheles culicifacies</name>
    <dbReference type="NCBI Taxonomy" id="139723"/>
    <lineage>
        <taxon>Eukaryota</taxon>
        <taxon>Metazoa</taxon>
        <taxon>Ecdysozoa</taxon>
        <taxon>Arthropoda</taxon>
        <taxon>Hexapoda</taxon>
        <taxon>Insecta</taxon>
        <taxon>Pterygota</taxon>
        <taxon>Neoptera</taxon>
        <taxon>Endopterygota</taxon>
        <taxon>Diptera</taxon>
        <taxon>Nematocera</taxon>
        <taxon>Culicoidea</taxon>
        <taxon>Culicidae</taxon>
        <taxon>Anophelinae</taxon>
        <taxon>Anopheles</taxon>
        <taxon>culicifacies species complex</taxon>
    </lineage>
</organism>
<reference evidence="5" key="2">
    <citation type="submission" date="2020-05" db="UniProtKB">
        <authorList>
            <consortium name="EnsemblMetazoa"/>
        </authorList>
    </citation>
    <scope>IDENTIFICATION</scope>
    <source>
        <strain evidence="5">A-37</strain>
    </source>
</reference>
<dbReference type="PROSITE" id="PS50294">
    <property type="entry name" value="WD_REPEATS_REGION"/>
    <property type="match status" value="1"/>
</dbReference>
<dbReference type="PANTHER" id="PTHR15574">
    <property type="entry name" value="WD REPEAT DOMAIN-CONTAINING FAMILY"/>
    <property type="match status" value="1"/>
</dbReference>
<feature type="repeat" description="WD" evidence="3">
    <location>
        <begin position="335"/>
        <end position="376"/>
    </location>
</feature>
<feature type="compositionally biased region" description="Basic and acidic residues" evidence="4">
    <location>
        <begin position="98"/>
        <end position="108"/>
    </location>
</feature>
<reference evidence="6" key="1">
    <citation type="submission" date="2013-09" db="EMBL/GenBank/DDBJ databases">
        <title>The Genome Sequence of Anopheles culicifacies species A.</title>
        <authorList>
            <consortium name="The Broad Institute Genomics Platform"/>
            <person name="Neafsey D.E."/>
            <person name="Besansky N."/>
            <person name="Howell P."/>
            <person name="Walton C."/>
            <person name="Young S.K."/>
            <person name="Zeng Q."/>
            <person name="Gargeya S."/>
            <person name="Fitzgerald M."/>
            <person name="Haas B."/>
            <person name="Abouelleil A."/>
            <person name="Allen A.W."/>
            <person name="Alvarado L."/>
            <person name="Arachchi H.M."/>
            <person name="Berlin A.M."/>
            <person name="Chapman S.B."/>
            <person name="Gainer-Dewar J."/>
            <person name="Goldberg J."/>
            <person name="Griggs A."/>
            <person name="Gujja S."/>
            <person name="Hansen M."/>
            <person name="Howarth C."/>
            <person name="Imamovic A."/>
            <person name="Ireland A."/>
            <person name="Larimer J."/>
            <person name="McCowan C."/>
            <person name="Murphy C."/>
            <person name="Pearson M."/>
            <person name="Poon T.W."/>
            <person name="Priest M."/>
            <person name="Roberts A."/>
            <person name="Saif S."/>
            <person name="Shea T."/>
            <person name="Sisk P."/>
            <person name="Sykes S."/>
            <person name="Wortman J."/>
            <person name="Nusbaum C."/>
            <person name="Birren B."/>
        </authorList>
    </citation>
    <scope>NUCLEOTIDE SEQUENCE [LARGE SCALE GENOMIC DNA]</scope>
    <source>
        <strain evidence="6">A-37</strain>
    </source>
</reference>
<dbReference type="PROSITE" id="PS50082">
    <property type="entry name" value="WD_REPEATS_2"/>
    <property type="match status" value="1"/>
</dbReference>
<feature type="compositionally biased region" description="Polar residues" evidence="4">
    <location>
        <begin position="50"/>
        <end position="61"/>
    </location>
</feature>
<dbReference type="InterPro" id="IPR001680">
    <property type="entry name" value="WD40_rpt"/>
</dbReference>
<dbReference type="VEuPathDB" id="VectorBase:ACUA027760"/>
<evidence type="ECO:0000256" key="2">
    <source>
        <dbReference type="ARBA" id="ARBA00022737"/>
    </source>
</evidence>
<proteinExistence type="predicted"/>
<feature type="compositionally biased region" description="Low complexity" evidence="4">
    <location>
        <begin position="226"/>
        <end position="248"/>
    </location>
</feature>
<dbReference type="Gene3D" id="2.130.10.10">
    <property type="entry name" value="YVTN repeat-like/Quinoprotein amine dehydrogenase"/>
    <property type="match status" value="1"/>
</dbReference>
<protein>
    <submittedName>
        <fullName evidence="5">Uncharacterized protein</fullName>
    </submittedName>
</protein>
<keyword evidence="1 3" id="KW-0853">WD repeat</keyword>
<dbReference type="Proteomes" id="UP000075883">
    <property type="component" value="Unassembled WGS sequence"/>
</dbReference>
<keyword evidence="2" id="KW-0677">Repeat</keyword>
<dbReference type="SMART" id="SM00320">
    <property type="entry name" value="WD40"/>
    <property type="match status" value="7"/>
</dbReference>
<dbReference type="Pfam" id="PF00400">
    <property type="entry name" value="WD40"/>
    <property type="match status" value="3"/>
</dbReference>
<evidence type="ECO:0000256" key="1">
    <source>
        <dbReference type="ARBA" id="ARBA00022574"/>
    </source>
</evidence>
<feature type="region of interest" description="Disordered" evidence="4">
    <location>
        <begin position="221"/>
        <end position="248"/>
    </location>
</feature>
<dbReference type="GO" id="GO:0080008">
    <property type="term" value="C:Cul4-RING E3 ubiquitin ligase complex"/>
    <property type="evidence" value="ECO:0007669"/>
    <property type="project" value="TreeGrafter"/>
</dbReference>
<feature type="compositionally biased region" description="Polar residues" evidence="4">
    <location>
        <begin position="158"/>
        <end position="170"/>
    </location>
</feature>
<feature type="region of interest" description="Disordered" evidence="4">
    <location>
        <begin position="1"/>
        <end position="115"/>
    </location>
</feature>
<evidence type="ECO:0000256" key="3">
    <source>
        <dbReference type="PROSITE-ProRule" id="PRU00221"/>
    </source>
</evidence>
<dbReference type="AlphaFoldDB" id="A0A182MW73"/>
<accession>A0A182MW73</accession>
<dbReference type="STRING" id="139723.A0A182MW73"/>
<dbReference type="GO" id="GO:0005737">
    <property type="term" value="C:cytoplasm"/>
    <property type="evidence" value="ECO:0007669"/>
    <property type="project" value="TreeGrafter"/>
</dbReference>
<dbReference type="EMBL" id="AXCM01004658">
    <property type="status" value="NOT_ANNOTATED_CDS"/>
    <property type="molecule type" value="Genomic_DNA"/>
</dbReference>
<evidence type="ECO:0000256" key="4">
    <source>
        <dbReference type="SAM" id="MobiDB-lite"/>
    </source>
</evidence>
<dbReference type="PANTHER" id="PTHR15574:SF21">
    <property type="entry name" value="DDB1- AND CUL4-ASSOCIATED FACTOR 8"/>
    <property type="match status" value="1"/>
</dbReference>
<feature type="region of interest" description="Disordered" evidence="4">
    <location>
        <begin position="136"/>
        <end position="170"/>
    </location>
</feature>
<sequence>MEEDSAKSSDNENEDSSPRKKVKTEDHQQPSTSSSGASTSSSNMASTSAVPTESSLTESASNAPNEPPADPPDQEDDAADAMLLAAANAPRSRTRSPSGERSDESEADRADDEFIQNLERSVERLRRNVRRLTNRHDRARNGAEENVPDNDLGEENPAANNQNETSRSNRIRNQIVNDIAQLIVPNVFRGYESNEDSIDSIDVAEIDDDGEEVNRNFAYDAENGSESDSSSNSSSTSTLTSSSESSVSYGHSSDSEFDYLHLPPRDDLNVDSLDFLKTGSVKCHWNIVRDIYQRQHGVRFHKMPSTIGKYDPSQFQKRAYGSVSLVKRLGLQHRLVHHRGCVNCLNFHPSGKLLASGSDDLRINLWNWESKKLIKSIRSGHKNNVFQTKFMVSEGYRDSEIEIISTGRDGFVRHTIVSPSGHSTTKSIFRSSHAIHKVAIPARNDNVFLMAGEDESVRLCDLRQGKVQMVVDVGKRLYSIATHPYDSEFCVAGYGSAVRVYDLRRAQHPKRVLVVGELAERRLMSSITCAVYNHDGSEILASYSEGDIHLFKLDPAEGQMGTSIRFRGHSNVKTIKGVNFFGPHSEYVVSGSDCGSIYLWEKSSQTIVNWLRYNSSEIVNCLEPHPEFPILASSGVDYDIKIWVPKGLNDEQTAPIFDSHDLKRYVRRNLNQRSNFRSDFGLRSMNLSRYFPTLSYRRRSVAHLNIDDAVDDLREQDDYDRAGRSRLDCSPS</sequence>
<feature type="compositionally biased region" description="Low complexity" evidence="4">
    <location>
        <begin position="80"/>
        <end position="89"/>
    </location>
</feature>